<protein>
    <recommendedName>
        <fullName evidence="1">Rubrerythrin rubredoxin-like domain-containing protein</fullName>
    </recommendedName>
</protein>
<dbReference type="STRING" id="419481.SAMN05216233_1078"/>
<evidence type="ECO:0000313" key="2">
    <source>
        <dbReference type="EMBL" id="SCY32190.1"/>
    </source>
</evidence>
<dbReference type="AlphaFoldDB" id="A0A1G5EZV1"/>
<evidence type="ECO:0000259" key="1">
    <source>
        <dbReference type="Pfam" id="PF21349"/>
    </source>
</evidence>
<proteinExistence type="predicted"/>
<sequence>MEKSWKCTACGYSLKDKEPPEECPACKEKCTFVDNIDYTQNIGDKRPDERI</sequence>
<dbReference type="InterPro" id="IPR048574">
    <property type="entry name" value="RUBY_RBDX"/>
</dbReference>
<organism evidence="2 3">
    <name type="scientific">Desulfoluna spongiiphila</name>
    <dbReference type="NCBI Taxonomy" id="419481"/>
    <lineage>
        <taxon>Bacteria</taxon>
        <taxon>Pseudomonadati</taxon>
        <taxon>Thermodesulfobacteriota</taxon>
        <taxon>Desulfobacteria</taxon>
        <taxon>Desulfobacterales</taxon>
        <taxon>Desulfolunaceae</taxon>
        <taxon>Desulfoluna</taxon>
    </lineage>
</organism>
<dbReference type="Proteomes" id="UP000198870">
    <property type="component" value="Unassembled WGS sequence"/>
</dbReference>
<reference evidence="2 3" key="1">
    <citation type="submission" date="2016-10" db="EMBL/GenBank/DDBJ databases">
        <authorList>
            <person name="de Groot N.N."/>
        </authorList>
    </citation>
    <scope>NUCLEOTIDE SEQUENCE [LARGE SCALE GENOMIC DNA]</scope>
    <source>
        <strain evidence="2 3">AA1</strain>
    </source>
</reference>
<dbReference type="RefSeq" id="WP_175469652.1">
    <property type="nucleotide sequence ID" value="NZ_FMUX01000007.1"/>
</dbReference>
<dbReference type="Gene3D" id="2.20.28.10">
    <property type="match status" value="1"/>
</dbReference>
<gene>
    <name evidence="2" type="ORF">SAMN05216233_1078</name>
</gene>
<name>A0A1G5EZV1_9BACT</name>
<dbReference type="EMBL" id="FMUX01000007">
    <property type="protein sequence ID" value="SCY32190.1"/>
    <property type="molecule type" value="Genomic_DNA"/>
</dbReference>
<evidence type="ECO:0000313" key="3">
    <source>
        <dbReference type="Proteomes" id="UP000198870"/>
    </source>
</evidence>
<dbReference type="Pfam" id="PF21349">
    <property type="entry name" value="RUBY_RBDX"/>
    <property type="match status" value="1"/>
</dbReference>
<keyword evidence="3" id="KW-1185">Reference proteome</keyword>
<dbReference type="SUPFAM" id="SSF57802">
    <property type="entry name" value="Rubredoxin-like"/>
    <property type="match status" value="1"/>
</dbReference>
<feature type="domain" description="Rubrerythrin rubredoxin-like" evidence="1">
    <location>
        <begin position="5"/>
        <end position="29"/>
    </location>
</feature>
<accession>A0A1G5EZV1</accession>